<organism evidence="2 3">
    <name type="scientific">Pendulispora albinea</name>
    <dbReference type="NCBI Taxonomy" id="2741071"/>
    <lineage>
        <taxon>Bacteria</taxon>
        <taxon>Pseudomonadati</taxon>
        <taxon>Myxococcota</taxon>
        <taxon>Myxococcia</taxon>
        <taxon>Myxococcales</taxon>
        <taxon>Sorangiineae</taxon>
        <taxon>Pendulisporaceae</taxon>
        <taxon>Pendulispora</taxon>
    </lineage>
</organism>
<protein>
    <submittedName>
        <fullName evidence="2">Uncharacterized protein</fullName>
    </submittedName>
</protein>
<dbReference type="Proteomes" id="UP001370348">
    <property type="component" value="Chromosome"/>
</dbReference>
<proteinExistence type="predicted"/>
<evidence type="ECO:0000313" key="3">
    <source>
        <dbReference type="Proteomes" id="UP001370348"/>
    </source>
</evidence>
<evidence type="ECO:0000256" key="1">
    <source>
        <dbReference type="SAM" id="MobiDB-lite"/>
    </source>
</evidence>
<accession>A0ABZ2LPN2</accession>
<evidence type="ECO:0000313" key="2">
    <source>
        <dbReference type="EMBL" id="WXB11863.1"/>
    </source>
</evidence>
<feature type="region of interest" description="Disordered" evidence="1">
    <location>
        <begin position="1"/>
        <end position="20"/>
    </location>
</feature>
<reference evidence="2 3" key="1">
    <citation type="submission" date="2021-12" db="EMBL/GenBank/DDBJ databases">
        <title>Discovery of the Pendulisporaceae a myxobacterial family with distinct sporulation behavior and unique specialized metabolism.</title>
        <authorList>
            <person name="Garcia R."/>
            <person name="Popoff A."/>
            <person name="Bader C.D."/>
            <person name="Loehr J."/>
            <person name="Walesch S."/>
            <person name="Walt C."/>
            <person name="Boldt J."/>
            <person name="Bunk B."/>
            <person name="Haeckl F.J.F.P.J."/>
            <person name="Gunesch A.P."/>
            <person name="Birkelbach J."/>
            <person name="Nuebel U."/>
            <person name="Pietschmann T."/>
            <person name="Bach T."/>
            <person name="Mueller R."/>
        </authorList>
    </citation>
    <scope>NUCLEOTIDE SEQUENCE [LARGE SCALE GENOMIC DNA]</scope>
    <source>
        <strain evidence="2 3">MSr11954</strain>
    </source>
</reference>
<gene>
    <name evidence="2" type="ORF">LZC94_28900</name>
</gene>
<keyword evidence="3" id="KW-1185">Reference proteome</keyword>
<dbReference type="EMBL" id="CP089984">
    <property type="protein sequence ID" value="WXB11863.1"/>
    <property type="molecule type" value="Genomic_DNA"/>
</dbReference>
<feature type="compositionally biased region" description="Basic residues" evidence="1">
    <location>
        <begin position="1"/>
        <end position="11"/>
    </location>
</feature>
<sequence>MDRPPGKQRKQSRTDAPEIRSTVNLSNSPQCLLGCHECGCSHRASRTRDGRRFVGLEEAPNAEIENAHRAIAHDEEIFGLDIAMDDLRRVGRAEHVEKVMANDGHLLGRELVAAPSSGSSAHRLTKEKRHDQEDAAVLRHVVVGHRDDPWMPNRIRKKRLASEESFDLGIRGKALVEDLDRDLVTVSMHARVDGGHSADPDQPVNAIATTNVGADALQRARTD</sequence>
<name>A0ABZ2LPN2_9BACT</name>